<dbReference type="Pfam" id="PF17004">
    <property type="entry name" value="SRP_TPR_like"/>
    <property type="match status" value="1"/>
</dbReference>
<dbReference type="GO" id="GO:0005786">
    <property type="term" value="C:signal recognition particle, endoplasmic reticulum targeting"/>
    <property type="evidence" value="ECO:0007669"/>
    <property type="project" value="UniProtKB-UniRule"/>
</dbReference>
<evidence type="ECO:0000256" key="5">
    <source>
        <dbReference type="ARBA" id="ARBA00022490"/>
    </source>
</evidence>
<dbReference type="AlphaFoldDB" id="A0A7R9P3K5"/>
<evidence type="ECO:0000256" key="1">
    <source>
        <dbReference type="ARBA" id="ARBA00004240"/>
    </source>
</evidence>
<keyword evidence="8" id="KW-0256">Endoplasmic reticulum</keyword>
<evidence type="ECO:0000313" key="13">
    <source>
        <dbReference type="EMBL" id="CAD7568768.1"/>
    </source>
</evidence>
<dbReference type="PIRSF" id="PIRSF038922">
    <property type="entry name" value="SRP72"/>
    <property type="match status" value="1"/>
</dbReference>
<dbReference type="PANTHER" id="PTHR14094:SF9">
    <property type="entry name" value="SIGNAL RECOGNITION PARTICLE SUBUNIT SRP72"/>
    <property type="match status" value="1"/>
</dbReference>
<sequence length="651" mass="73040">MATNKDVTLSSIYSDLNRFGQNQEYEKALKAANKILQQRADELKAFHCKIVCLIQLSRFQDALKAIVKEPKLSLELVFEKAYCQYRLNQPQEALKTLDSGLTLSSKLKELKAQILYRLERYEECFDVYRDIIKNSNDDYEEERETNLSAVIANICHDDPNRDVPQLREHTYELSYNSACQLVGRGQYGEAERKLKATEKLCRDSIDEEDEGDIEDELGIIKVQLAYCLHMQGREKEAQLIYTAALKQKPDDIGLVAIASNNIIAINRDQNVFDSKKKMKSATLEGLEHKLTSRQRKNIAVNHCLLALYTNQSDQCQQLCARLVQQYPDMGAEATLIRAVQLAKDGKSRDAAVVLDKFASQNPEHQMKMRLAAVQLLLSEGDRKESCRILQNLSEATFKPGIVSALVTLYLADGNLDAASKVLKDAVDWYRKNKVSTGDLSTMWRQAADFHLRSGEPAVAAKSLEELLRINPGDKKTLAQLVLAYAQIDPAKAQVLSKQLPPLDLSQTIDVEALELSNWMMKSKVAKKAAAKIEPSPGSKPGTPGDELIQKKKSKRKRIGKVKLEEVNPHLRGRRVGNHLGKPPPVHPIEIRTSISPSSAVKLNTTSADITKMPSQQTKPSPNPNSPVPDVSGPRQQQRKIQQKKKKKSGKW</sequence>
<dbReference type="InterPro" id="IPR019734">
    <property type="entry name" value="TPR_rpt"/>
</dbReference>
<dbReference type="Gene3D" id="1.25.40.10">
    <property type="entry name" value="Tetratricopeptide repeat domain"/>
    <property type="match status" value="2"/>
</dbReference>
<evidence type="ECO:0000256" key="10">
    <source>
        <dbReference type="ARBA" id="ARBA00023274"/>
    </source>
</evidence>
<organism evidence="13">
    <name type="scientific">Timema californicum</name>
    <name type="common">California timema</name>
    <name type="synonym">Walking stick</name>
    <dbReference type="NCBI Taxonomy" id="61474"/>
    <lineage>
        <taxon>Eukaryota</taxon>
        <taxon>Metazoa</taxon>
        <taxon>Ecdysozoa</taxon>
        <taxon>Arthropoda</taxon>
        <taxon>Hexapoda</taxon>
        <taxon>Insecta</taxon>
        <taxon>Pterygota</taxon>
        <taxon>Neoptera</taxon>
        <taxon>Polyneoptera</taxon>
        <taxon>Phasmatodea</taxon>
        <taxon>Timematodea</taxon>
        <taxon>Timematoidea</taxon>
        <taxon>Timematidae</taxon>
        <taxon>Timema</taxon>
    </lineage>
</organism>
<evidence type="ECO:0000256" key="11">
    <source>
        <dbReference type="PIRNR" id="PIRNR038922"/>
    </source>
</evidence>
<keyword evidence="7" id="KW-0802">TPR repeat</keyword>
<dbReference type="InterPro" id="IPR031545">
    <property type="entry name" value="SRP72_TPR-like"/>
</dbReference>
<evidence type="ECO:0000256" key="4">
    <source>
        <dbReference type="ARBA" id="ARBA00018350"/>
    </source>
</evidence>
<feature type="compositionally biased region" description="Basic residues" evidence="12">
    <location>
        <begin position="636"/>
        <end position="651"/>
    </location>
</feature>
<evidence type="ECO:0000256" key="6">
    <source>
        <dbReference type="ARBA" id="ARBA00022737"/>
    </source>
</evidence>
<proteinExistence type="inferred from homology"/>
<comment type="subcellular location">
    <subcellularLocation>
        <location evidence="2 11">Cytoplasm</location>
    </subcellularLocation>
    <subcellularLocation>
        <location evidence="1">Endoplasmic reticulum</location>
    </subcellularLocation>
</comment>
<feature type="compositionally biased region" description="Polar residues" evidence="12">
    <location>
        <begin position="592"/>
        <end position="618"/>
    </location>
</feature>
<evidence type="ECO:0000256" key="12">
    <source>
        <dbReference type="SAM" id="MobiDB-lite"/>
    </source>
</evidence>
<reference evidence="13" key="1">
    <citation type="submission" date="2020-11" db="EMBL/GenBank/DDBJ databases">
        <authorList>
            <person name="Tran Van P."/>
        </authorList>
    </citation>
    <scope>NUCLEOTIDE SEQUENCE</scope>
</reference>
<comment type="function">
    <text evidence="11">Component of the signal recognition particle (SRP) complex, a ribonucleoprotein complex that mediates the cotranslational targeting of secretory and membrane proteins to the endoplasmic reticulum (ER).</text>
</comment>
<evidence type="ECO:0000256" key="2">
    <source>
        <dbReference type="ARBA" id="ARBA00004496"/>
    </source>
</evidence>
<dbReference type="GO" id="GO:0005783">
    <property type="term" value="C:endoplasmic reticulum"/>
    <property type="evidence" value="ECO:0007669"/>
    <property type="project" value="UniProtKB-SubCell"/>
</dbReference>
<gene>
    <name evidence="13" type="ORF">TCMB3V08_LOCUS1523</name>
</gene>
<feature type="region of interest" description="Disordered" evidence="12">
    <location>
        <begin position="529"/>
        <end position="651"/>
    </location>
</feature>
<evidence type="ECO:0000256" key="7">
    <source>
        <dbReference type="ARBA" id="ARBA00022803"/>
    </source>
</evidence>
<dbReference type="EMBL" id="OE179423">
    <property type="protein sequence ID" value="CAD7568768.1"/>
    <property type="molecule type" value="Genomic_DNA"/>
</dbReference>
<feature type="compositionally biased region" description="Basic residues" evidence="12">
    <location>
        <begin position="550"/>
        <end position="560"/>
    </location>
</feature>
<dbReference type="FunFam" id="1.25.40.10:FF:000062">
    <property type="entry name" value="Signal recognition particle subunit SRP72"/>
    <property type="match status" value="1"/>
</dbReference>
<dbReference type="GO" id="GO:0008312">
    <property type="term" value="F:7S RNA binding"/>
    <property type="evidence" value="ECO:0007669"/>
    <property type="project" value="TreeGrafter"/>
</dbReference>
<keyword evidence="10 11" id="KW-0687">Ribonucleoprotein</keyword>
<dbReference type="PANTHER" id="PTHR14094">
    <property type="entry name" value="SIGNAL RECOGNITION PARTICLE 72"/>
    <property type="match status" value="1"/>
</dbReference>
<dbReference type="GO" id="GO:0043022">
    <property type="term" value="F:ribosome binding"/>
    <property type="evidence" value="ECO:0007669"/>
    <property type="project" value="TreeGrafter"/>
</dbReference>
<comment type="similarity">
    <text evidence="3 11">Belongs to the SRP72 family.</text>
</comment>
<keyword evidence="5 11" id="KW-0963">Cytoplasm</keyword>
<dbReference type="InterPro" id="IPR011990">
    <property type="entry name" value="TPR-like_helical_dom_sf"/>
</dbReference>
<evidence type="ECO:0000256" key="9">
    <source>
        <dbReference type="ARBA" id="ARBA00023135"/>
    </source>
</evidence>
<dbReference type="InterPro" id="IPR026270">
    <property type="entry name" value="SRP72"/>
</dbReference>
<accession>A0A7R9P3K5</accession>
<evidence type="ECO:0000256" key="8">
    <source>
        <dbReference type="ARBA" id="ARBA00022824"/>
    </source>
</evidence>
<evidence type="ECO:0000256" key="3">
    <source>
        <dbReference type="ARBA" id="ARBA00007676"/>
    </source>
</evidence>
<protein>
    <recommendedName>
        <fullName evidence="4 11">Signal recognition particle subunit SRP72</fullName>
    </recommendedName>
</protein>
<dbReference type="SUPFAM" id="SSF48452">
    <property type="entry name" value="TPR-like"/>
    <property type="match status" value="1"/>
</dbReference>
<name>A0A7R9P3K5_TIMCA</name>
<keyword evidence="9 11" id="KW-0733">Signal recognition particle</keyword>
<dbReference type="GO" id="GO:0006614">
    <property type="term" value="P:SRP-dependent cotranslational protein targeting to membrane"/>
    <property type="evidence" value="ECO:0007669"/>
    <property type="project" value="UniProtKB-UniRule"/>
</dbReference>
<keyword evidence="6" id="KW-0677">Repeat</keyword>
<dbReference type="SMART" id="SM00028">
    <property type="entry name" value="TPR"/>
    <property type="match status" value="3"/>
</dbReference>